<organism evidence="1 2">
    <name type="scientific">Dactylonectria estremocensis</name>
    <dbReference type="NCBI Taxonomy" id="1079267"/>
    <lineage>
        <taxon>Eukaryota</taxon>
        <taxon>Fungi</taxon>
        <taxon>Dikarya</taxon>
        <taxon>Ascomycota</taxon>
        <taxon>Pezizomycotina</taxon>
        <taxon>Sordariomycetes</taxon>
        <taxon>Hypocreomycetidae</taxon>
        <taxon>Hypocreales</taxon>
        <taxon>Nectriaceae</taxon>
        <taxon>Dactylonectria</taxon>
    </lineage>
</organism>
<name>A0A9P9JF60_9HYPO</name>
<dbReference type="Proteomes" id="UP000717696">
    <property type="component" value="Unassembled WGS sequence"/>
</dbReference>
<sequence>MFCKLPTHRAPKRKTVTQWACCVCGHSGMSVNVPVCPYCQTPRCAYCVVERVRVKPAHVSRSELAALASQNNHSEDGLHRYDTDSHPFNDGIEPDARSGNDLIHSLANNEHPVAEWLPPWAGLLLCKRRRVRNPEGPKNPPLQRGIQV</sequence>
<protein>
    <submittedName>
        <fullName evidence="1">Uncharacterized protein</fullName>
    </submittedName>
</protein>
<comment type="caution">
    <text evidence="1">The sequence shown here is derived from an EMBL/GenBank/DDBJ whole genome shotgun (WGS) entry which is preliminary data.</text>
</comment>
<gene>
    <name evidence="1" type="ORF">B0J13DRAFT_546433</name>
</gene>
<accession>A0A9P9JF60</accession>
<dbReference type="AlphaFoldDB" id="A0A9P9JF60"/>
<reference evidence="1" key="1">
    <citation type="journal article" date="2021" name="Nat. Commun.">
        <title>Genetic determinants of endophytism in the Arabidopsis root mycobiome.</title>
        <authorList>
            <person name="Mesny F."/>
            <person name="Miyauchi S."/>
            <person name="Thiergart T."/>
            <person name="Pickel B."/>
            <person name="Atanasova L."/>
            <person name="Karlsson M."/>
            <person name="Huettel B."/>
            <person name="Barry K.W."/>
            <person name="Haridas S."/>
            <person name="Chen C."/>
            <person name="Bauer D."/>
            <person name="Andreopoulos W."/>
            <person name="Pangilinan J."/>
            <person name="LaButti K."/>
            <person name="Riley R."/>
            <person name="Lipzen A."/>
            <person name="Clum A."/>
            <person name="Drula E."/>
            <person name="Henrissat B."/>
            <person name="Kohler A."/>
            <person name="Grigoriev I.V."/>
            <person name="Martin F.M."/>
            <person name="Hacquard S."/>
        </authorList>
    </citation>
    <scope>NUCLEOTIDE SEQUENCE</scope>
    <source>
        <strain evidence="1">MPI-CAGE-AT-0021</strain>
    </source>
</reference>
<dbReference type="OrthoDB" id="5106164at2759"/>
<keyword evidence="2" id="KW-1185">Reference proteome</keyword>
<evidence type="ECO:0000313" key="1">
    <source>
        <dbReference type="EMBL" id="KAH7155823.1"/>
    </source>
</evidence>
<dbReference type="EMBL" id="JAGMUU010000004">
    <property type="protein sequence ID" value="KAH7155823.1"/>
    <property type="molecule type" value="Genomic_DNA"/>
</dbReference>
<evidence type="ECO:0000313" key="2">
    <source>
        <dbReference type="Proteomes" id="UP000717696"/>
    </source>
</evidence>
<proteinExistence type="predicted"/>